<evidence type="ECO:0000313" key="8">
    <source>
        <dbReference type="Proteomes" id="UP000193218"/>
    </source>
</evidence>
<dbReference type="OrthoDB" id="28112at2759"/>
<dbReference type="InParanoid" id="A0A1Y1U9S8"/>
<proteinExistence type="inferred from homology"/>
<dbReference type="InterPro" id="IPR003107">
    <property type="entry name" value="HAT"/>
</dbReference>
<dbReference type="PANTHER" id="PTHR23271:SF1">
    <property type="entry name" value="U3 SMALL NUCLEOLAR RNA-ASSOCIATED PROTEIN 6 HOMOLOG"/>
    <property type="match status" value="1"/>
</dbReference>
<keyword evidence="8" id="KW-1185">Reference proteome</keyword>
<dbReference type="AlphaFoldDB" id="A0A1Y1U9S8"/>
<dbReference type="GeneID" id="33555490"/>
<dbReference type="GO" id="GO:0032040">
    <property type="term" value="C:small-subunit processome"/>
    <property type="evidence" value="ECO:0007669"/>
    <property type="project" value="TreeGrafter"/>
</dbReference>
<dbReference type="InterPro" id="IPR011990">
    <property type="entry name" value="TPR-like_helical_dom_sf"/>
</dbReference>
<evidence type="ECO:0000256" key="4">
    <source>
        <dbReference type="ARBA" id="ARBA00022737"/>
    </source>
</evidence>
<reference evidence="7 8" key="1">
    <citation type="submission" date="2017-03" db="EMBL/GenBank/DDBJ databases">
        <title>Widespread Adenine N6-methylation of Active Genes in Fungi.</title>
        <authorList>
            <consortium name="DOE Joint Genome Institute"/>
            <person name="Mondo S.J."/>
            <person name="Dannebaum R.O."/>
            <person name="Kuo R.C."/>
            <person name="Louie K.B."/>
            <person name="Bewick A.J."/>
            <person name="Labutti K."/>
            <person name="Haridas S."/>
            <person name="Kuo A."/>
            <person name="Salamov A."/>
            <person name="Ahrendt S.R."/>
            <person name="Lau R."/>
            <person name="Bowen B.P."/>
            <person name="Lipzen A."/>
            <person name="Sullivan W."/>
            <person name="Andreopoulos W.B."/>
            <person name="Clum A."/>
            <person name="Lindquist E."/>
            <person name="Daum C."/>
            <person name="Northen T.R."/>
            <person name="Ramamoorthy G."/>
            <person name="Schmitz R.J."/>
            <person name="Gryganskyi A."/>
            <person name="Culley D."/>
            <person name="Magnuson J."/>
            <person name="James T.Y."/>
            <person name="O'Malley M.A."/>
            <person name="Stajich J.E."/>
            <person name="Spatafora J.W."/>
            <person name="Visel A."/>
            <person name="Grigoriev I.V."/>
        </authorList>
    </citation>
    <scope>NUCLEOTIDE SEQUENCE [LARGE SCALE GENOMIC DNA]</scope>
    <source>
        <strain evidence="7 8">NRRL Y-17943</strain>
    </source>
</reference>
<organism evidence="7 8">
    <name type="scientific">Kockovaella imperatae</name>
    <dbReference type="NCBI Taxonomy" id="4999"/>
    <lineage>
        <taxon>Eukaryota</taxon>
        <taxon>Fungi</taxon>
        <taxon>Dikarya</taxon>
        <taxon>Basidiomycota</taxon>
        <taxon>Agaricomycotina</taxon>
        <taxon>Tremellomycetes</taxon>
        <taxon>Tremellales</taxon>
        <taxon>Cuniculitremaceae</taxon>
        <taxon>Kockovaella</taxon>
    </lineage>
</organism>
<sequence length="410" mass="45949">MEKVQFQLEATLPELQDLHDKGLFTKLEINQITKRRTALETSLVRQKTRKEDYFAYAEYEINLERLRKVRWKRLGYEENPPPPSASTYSIPRRVLYILKRATVKFPSDLAVWLAYVEFAAREGMRKVVLKGLTNALQHHPQSPTIYLLLSYHHIHPNEPFPRGVIPSSSSLTLPLAPEPSASFSIDGTSSARTTLLLGLRTCPKSHALWTEYIKLELGWVEVLRRRWSALGLEGGDKTKTAEISLDGGEGSFGPDGEDARKAILAGQLVTQALRSALETIEANADGMVFRENLLAVLRVYPSPLRQIGLDLLHEDLSRVEQAGGKEGARAKLLNLTRRLYEQPYGSTSAGDLALEGIELVEELGRIGKEIRKTAKGRDNAWTDIAGSWLHQQARDVRISAEMVSVCVCSR</sequence>
<dbReference type="GO" id="GO:0000462">
    <property type="term" value="P:maturation of SSU-rRNA from tricistronic rRNA transcript (SSU-rRNA, 5.8S rRNA, LSU-rRNA)"/>
    <property type="evidence" value="ECO:0007669"/>
    <property type="project" value="InterPro"/>
</dbReference>
<protein>
    <submittedName>
        <fullName evidence="7">U3 small nucleolar RNA-associated protein 6-domain-containing protein</fullName>
    </submittedName>
</protein>
<dbReference type="Pfam" id="PF08640">
    <property type="entry name" value="U3_assoc_6"/>
    <property type="match status" value="1"/>
</dbReference>
<evidence type="ECO:0000256" key="2">
    <source>
        <dbReference type="ARBA" id="ARBA00010734"/>
    </source>
</evidence>
<evidence type="ECO:0000256" key="1">
    <source>
        <dbReference type="ARBA" id="ARBA00004604"/>
    </source>
</evidence>
<dbReference type="InterPro" id="IPR013949">
    <property type="entry name" value="Utp6"/>
</dbReference>
<evidence type="ECO:0000256" key="5">
    <source>
        <dbReference type="ARBA" id="ARBA00023242"/>
    </source>
</evidence>
<keyword evidence="4" id="KW-0677">Repeat</keyword>
<keyword evidence="3" id="KW-0698">rRNA processing</keyword>
<accession>A0A1Y1U9S8</accession>
<dbReference type="STRING" id="4999.A0A1Y1U9S8"/>
<keyword evidence="5" id="KW-0539">Nucleus</keyword>
<evidence type="ECO:0000313" key="7">
    <source>
        <dbReference type="EMBL" id="ORX33835.1"/>
    </source>
</evidence>
<evidence type="ECO:0000256" key="3">
    <source>
        <dbReference type="ARBA" id="ARBA00022552"/>
    </source>
</evidence>
<dbReference type="PANTHER" id="PTHR23271">
    <property type="entry name" value="HEPATOCELLULAR CARCINOMA-ASSOCIATED ANTIGEN 66"/>
    <property type="match status" value="1"/>
</dbReference>
<comment type="similarity">
    <text evidence="2">Belongs to the UTP6 family.</text>
</comment>
<dbReference type="Proteomes" id="UP000193218">
    <property type="component" value="Unassembled WGS sequence"/>
</dbReference>
<dbReference type="GO" id="GO:0030515">
    <property type="term" value="F:snoRNA binding"/>
    <property type="evidence" value="ECO:0007669"/>
    <property type="project" value="InterPro"/>
</dbReference>
<dbReference type="SMART" id="SM00386">
    <property type="entry name" value="HAT"/>
    <property type="match status" value="3"/>
</dbReference>
<name>A0A1Y1U9S8_9TREE</name>
<dbReference type="Gene3D" id="1.25.40.10">
    <property type="entry name" value="Tetratricopeptide repeat domain"/>
    <property type="match status" value="1"/>
</dbReference>
<feature type="domain" description="U3 small nucleolar RNA-associated protein 6 N-terminal" evidence="6">
    <location>
        <begin position="8"/>
        <end position="93"/>
    </location>
</feature>
<dbReference type="EMBL" id="NBSH01000017">
    <property type="protein sequence ID" value="ORX33835.1"/>
    <property type="molecule type" value="Genomic_DNA"/>
</dbReference>
<dbReference type="GO" id="GO:0034388">
    <property type="term" value="C:Pwp2p-containing subcomplex of 90S preribosome"/>
    <property type="evidence" value="ECO:0007669"/>
    <property type="project" value="TreeGrafter"/>
</dbReference>
<comment type="subcellular location">
    <subcellularLocation>
        <location evidence="1">Nucleus</location>
        <location evidence="1">Nucleolus</location>
    </subcellularLocation>
</comment>
<dbReference type="InterPro" id="IPR055347">
    <property type="entry name" value="UTP6_N"/>
</dbReference>
<dbReference type="RefSeq" id="XP_021868134.1">
    <property type="nucleotide sequence ID" value="XM_022013682.1"/>
</dbReference>
<comment type="caution">
    <text evidence="7">The sequence shown here is derived from an EMBL/GenBank/DDBJ whole genome shotgun (WGS) entry which is preliminary data.</text>
</comment>
<gene>
    <name evidence="7" type="ORF">BD324DRAFT_584392</name>
</gene>
<evidence type="ECO:0000259" key="6">
    <source>
        <dbReference type="Pfam" id="PF08640"/>
    </source>
</evidence>